<keyword evidence="2" id="KW-1185">Reference proteome</keyword>
<dbReference type="InterPro" id="IPR038695">
    <property type="entry name" value="Saro_0823-like_sf"/>
</dbReference>
<comment type="caution">
    <text evidence="1">The sequence shown here is derived from an EMBL/GenBank/DDBJ whole genome shotgun (WGS) entry which is preliminary data.</text>
</comment>
<dbReference type="EMBL" id="JAYFUH010000228">
    <property type="protein sequence ID" value="MEA5668236.1"/>
    <property type="molecule type" value="Genomic_DNA"/>
</dbReference>
<organism evidence="1 2">
    <name type="scientific">Stenotrophomonas capsici</name>
    <dbReference type="NCBI Taxonomy" id="3110230"/>
    <lineage>
        <taxon>Bacteria</taxon>
        <taxon>Pseudomonadati</taxon>
        <taxon>Pseudomonadota</taxon>
        <taxon>Gammaproteobacteria</taxon>
        <taxon>Lysobacterales</taxon>
        <taxon>Lysobacteraceae</taxon>
        <taxon>Stenotrophomonas</taxon>
    </lineage>
</organism>
<name>A0ABU5V4J7_9GAMM</name>
<gene>
    <name evidence="1" type="ORF">VA603_11875</name>
</gene>
<dbReference type="PANTHER" id="PTHR37953">
    <property type="entry name" value="UPF0127 PROTEIN MJ1496"/>
    <property type="match status" value="1"/>
</dbReference>
<sequence length="129" mass="14217">MKTLALYRGTDCLVPQVLHARAWYRRLFGLLVLPRLRKGQGLLIEPCASVHTLGMRYPLDLLFLSRDGQVLGWRESVAPWRAASQRGARSTLELPAGTLAAFSLRVGEQLHWHPVPDAAPVPAADGGLQ</sequence>
<proteinExistence type="predicted"/>
<dbReference type="Proteomes" id="UP001301653">
    <property type="component" value="Unassembled WGS sequence"/>
</dbReference>
<protein>
    <submittedName>
        <fullName evidence="1">DUF192 domain-containing protein</fullName>
    </submittedName>
</protein>
<dbReference type="RefSeq" id="WP_192287052.1">
    <property type="nucleotide sequence ID" value="NZ_JAYFUH010000228.1"/>
</dbReference>
<accession>A0ABU5V4J7</accession>
<reference evidence="1 2" key="1">
    <citation type="submission" date="2023-12" db="EMBL/GenBank/DDBJ databases">
        <title>Stenotrophomonas guangdongensis sp. nov., isolated from wilted pepper plants (Capsicum annuum).</title>
        <authorList>
            <person name="Qiu M."/>
            <person name="Li Y."/>
            <person name="Liu Q."/>
            <person name="Zhang X."/>
            <person name="Huang Y."/>
            <person name="Guo R."/>
            <person name="Hu M."/>
            <person name="Zhou J."/>
            <person name="Zhou X."/>
        </authorList>
    </citation>
    <scope>NUCLEOTIDE SEQUENCE [LARGE SCALE GENOMIC DNA]</scope>
    <source>
        <strain evidence="1 2">MH1</strain>
    </source>
</reference>
<dbReference type="PANTHER" id="PTHR37953:SF1">
    <property type="entry name" value="UPF0127 PROTEIN MJ1496"/>
    <property type="match status" value="1"/>
</dbReference>
<evidence type="ECO:0000313" key="2">
    <source>
        <dbReference type="Proteomes" id="UP001301653"/>
    </source>
</evidence>
<dbReference type="Gene3D" id="2.60.120.1140">
    <property type="entry name" value="Protein of unknown function DUF192"/>
    <property type="match status" value="1"/>
</dbReference>
<evidence type="ECO:0000313" key="1">
    <source>
        <dbReference type="EMBL" id="MEA5668236.1"/>
    </source>
</evidence>
<dbReference type="Pfam" id="PF02643">
    <property type="entry name" value="DUF192"/>
    <property type="match status" value="1"/>
</dbReference>
<dbReference type="InterPro" id="IPR003795">
    <property type="entry name" value="DUF192"/>
</dbReference>